<dbReference type="RefSeq" id="WP_140669698.1">
    <property type="nucleotide sequence ID" value="NZ_RCZE01000012.1"/>
</dbReference>
<sequence>MSEQLASPHETYERLINEASDARRKRSLEALNQVCQLLHERGSSDFTYKSIINLGQDRGLPIPGEKSIVNATGAHYRELIQSWKLISVPSKESKVSTASDWIEMIDDPVLRLSVTLLAKELRAIKSKIARQEKASGAPIYLGALEGEGQSIPLQLKLNDAELAALKAAIDPQVLSQLGFSFGSRGEVMDAKGRKIYKPGFRDAVEKILSLQVK</sequence>
<reference evidence="1 2" key="1">
    <citation type="journal article" date="2019" name="Environ. Microbiol.">
        <title>Species interactions and distinct microbial communities in high Arctic permafrost affected cryosols are associated with the CH4 and CO2 gas fluxes.</title>
        <authorList>
            <person name="Altshuler I."/>
            <person name="Hamel J."/>
            <person name="Turney S."/>
            <person name="Magnuson E."/>
            <person name="Levesque R."/>
            <person name="Greer C."/>
            <person name="Whyte L.G."/>
        </authorList>
    </citation>
    <scope>NUCLEOTIDE SEQUENCE [LARGE SCALE GENOMIC DNA]</scope>
    <source>
        <strain evidence="1 2">E3</strain>
    </source>
</reference>
<name>A0A502HIH0_9PSED</name>
<accession>A0A502HIH0</accession>
<dbReference type="AlphaFoldDB" id="A0A502HIH0"/>
<evidence type="ECO:0000313" key="2">
    <source>
        <dbReference type="Proteomes" id="UP000317933"/>
    </source>
</evidence>
<protein>
    <submittedName>
        <fullName evidence="1">Uncharacterized protein</fullName>
    </submittedName>
</protein>
<comment type="caution">
    <text evidence="1">The sequence shown here is derived from an EMBL/GenBank/DDBJ whole genome shotgun (WGS) entry which is preliminary data.</text>
</comment>
<evidence type="ECO:0000313" key="1">
    <source>
        <dbReference type="EMBL" id="TPG74597.1"/>
    </source>
</evidence>
<proteinExistence type="predicted"/>
<organism evidence="1 2">
    <name type="scientific">Pseudomonas arsenicoxydans</name>
    <dbReference type="NCBI Taxonomy" id="702115"/>
    <lineage>
        <taxon>Bacteria</taxon>
        <taxon>Pseudomonadati</taxon>
        <taxon>Pseudomonadota</taxon>
        <taxon>Gammaproteobacteria</taxon>
        <taxon>Pseudomonadales</taxon>
        <taxon>Pseudomonadaceae</taxon>
        <taxon>Pseudomonas</taxon>
    </lineage>
</organism>
<dbReference type="NCBIfam" id="NF040692">
    <property type="entry name" value="recomb_assoc"/>
    <property type="match status" value="1"/>
</dbReference>
<dbReference type="EMBL" id="RCZE01000012">
    <property type="protein sequence ID" value="TPG74597.1"/>
    <property type="molecule type" value="Genomic_DNA"/>
</dbReference>
<dbReference type="Proteomes" id="UP000317933">
    <property type="component" value="Unassembled WGS sequence"/>
</dbReference>
<dbReference type="InterPro" id="IPR048061">
    <property type="entry name" value="GmtX-like"/>
</dbReference>
<gene>
    <name evidence="1" type="ORF">EAH78_23840</name>
</gene>